<dbReference type="EMBL" id="UYSL01022013">
    <property type="protein sequence ID" value="VDL79651.1"/>
    <property type="molecule type" value="Genomic_DNA"/>
</dbReference>
<keyword evidence="2" id="KW-1185">Reference proteome</keyword>
<evidence type="ECO:0000313" key="1">
    <source>
        <dbReference type="EMBL" id="VDL79651.1"/>
    </source>
</evidence>
<reference evidence="3" key="1">
    <citation type="submission" date="2017-02" db="UniProtKB">
        <authorList>
            <consortium name="WormBaseParasite"/>
        </authorList>
    </citation>
    <scope>IDENTIFICATION</scope>
</reference>
<name>A0A0N4YGV3_NIPBR</name>
<reference evidence="1 2" key="2">
    <citation type="submission" date="2018-11" db="EMBL/GenBank/DDBJ databases">
        <authorList>
            <consortium name="Pathogen Informatics"/>
        </authorList>
    </citation>
    <scope>NUCLEOTIDE SEQUENCE [LARGE SCALE GENOMIC DNA]</scope>
</reference>
<dbReference type="PANTHER" id="PTHR47836">
    <property type="entry name" value="PROTEIN CBG09520-RELATED"/>
    <property type="match status" value="1"/>
</dbReference>
<dbReference type="PANTHER" id="PTHR47836:SF2">
    <property type="entry name" value="GLYCOSIDE HYDROLASE FAMILY 19 CATALYTIC DOMAIN-CONTAINING PROTEIN"/>
    <property type="match status" value="1"/>
</dbReference>
<protein>
    <submittedName>
        <fullName evidence="1 3">Uncharacterized protein</fullName>
    </submittedName>
</protein>
<dbReference type="AlphaFoldDB" id="A0A0N4YGV3"/>
<sequence length="78" mass="8914">MIPYFDPAFYPQQFVAMNEQNRLRCVASVYDNPSISAESDLMALAKSSKMTNALTRSDRLPMPSSWTALPIYRFNFTV</sequence>
<accession>A0A0N4YGV3</accession>
<evidence type="ECO:0000313" key="3">
    <source>
        <dbReference type="WBParaSite" id="NBR_0001605601-mRNA-1"/>
    </source>
</evidence>
<dbReference type="Proteomes" id="UP000271162">
    <property type="component" value="Unassembled WGS sequence"/>
</dbReference>
<dbReference type="WBParaSite" id="NBR_0001605601-mRNA-1">
    <property type="protein sequence ID" value="NBR_0001605601-mRNA-1"/>
    <property type="gene ID" value="NBR_0001605601"/>
</dbReference>
<evidence type="ECO:0000313" key="2">
    <source>
        <dbReference type="Proteomes" id="UP000271162"/>
    </source>
</evidence>
<proteinExistence type="predicted"/>
<organism evidence="3">
    <name type="scientific">Nippostrongylus brasiliensis</name>
    <name type="common">Rat hookworm</name>
    <dbReference type="NCBI Taxonomy" id="27835"/>
    <lineage>
        <taxon>Eukaryota</taxon>
        <taxon>Metazoa</taxon>
        <taxon>Ecdysozoa</taxon>
        <taxon>Nematoda</taxon>
        <taxon>Chromadorea</taxon>
        <taxon>Rhabditida</taxon>
        <taxon>Rhabditina</taxon>
        <taxon>Rhabditomorpha</taxon>
        <taxon>Strongyloidea</taxon>
        <taxon>Heligmosomidae</taxon>
        <taxon>Nippostrongylus</taxon>
    </lineage>
</organism>
<gene>
    <name evidence="1" type="ORF">NBR_LOCUS16057</name>
</gene>